<gene>
    <name evidence="2" type="ORF">ANN_26824</name>
</gene>
<organism evidence="2 3">
    <name type="scientific">Periplaneta americana</name>
    <name type="common">American cockroach</name>
    <name type="synonym">Blatta americana</name>
    <dbReference type="NCBI Taxonomy" id="6978"/>
    <lineage>
        <taxon>Eukaryota</taxon>
        <taxon>Metazoa</taxon>
        <taxon>Ecdysozoa</taxon>
        <taxon>Arthropoda</taxon>
        <taxon>Hexapoda</taxon>
        <taxon>Insecta</taxon>
        <taxon>Pterygota</taxon>
        <taxon>Neoptera</taxon>
        <taxon>Polyneoptera</taxon>
        <taxon>Dictyoptera</taxon>
        <taxon>Blattodea</taxon>
        <taxon>Blattoidea</taxon>
        <taxon>Blattidae</taxon>
        <taxon>Blattinae</taxon>
        <taxon>Periplaneta</taxon>
    </lineage>
</organism>
<name>A0ABQ8RZG6_PERAM</name>
<dbReference type="Proteomes" id="UP001148838">
    <property type="component" value="Unassembled WGS sequence"/>
</dbReference>
<reference evidence="2 3" key="1">
    <citation type="journal article" date="2022" name="Allergy">
        <title>Genome assembly and annotation of Periplaneta americana reveal a comprehensive cockroach allergen profile.</title>
        <authorList>
            <person name="Wang L."/>
            <person name="Xiong Q."/>
            <person name="Saelim N."/>
            <person name="Wang L."/>
            <person name="Nong W."/>
            <person name="Wan A.T."/>
            <person name="Shi M."/>
            <person name="Liu X."/>
            <person name="Cao Q."/>
            <person name="Hui J.H.L."/>
            <person name="Sookrung N."/>
            <person name="Leung T.F."/>
            <person name="Tungtrongchitr A."/>
            <person name="Tsui S.K.W."/>
        </authorList>
    </citation>
    <scope>NUCLEOTIDE SEQUENCE [LARGE SCALE GENOMIC DNA]</scope>
    <source>
        <strain evidence="2">PWHHKU_190912</strain>
    </source>
</reference>
<sequence length="90" mass="9807">MAGLCESDSEHLRSLKAISESNTIELLSSPPPEVPTLSPSEKETKLHVPLVMKTTRIYGHSCTKHKPSSLKEEKQGRKGTALLLVPFLAA</sequence>
<proteinExistence type="predicted"/>
<comment type="caution">
    <text evidence="2">The sequence shown here is derived from an EMBL/GenBank/DDBJ whole genome shotgun (WGS) entry which is preliminary data.</text>
</comment>
<evidence type="ECO:0000256" key="1">
    <source>
        <dbReference type="SAM" id="MobiDB-lite"/>
    </source>
</evidence>
<keyword evidence="3" id="KW-1185">Reference proteome</keyword>
<accession>A0ABQ8RZG6</accession>
<evidence type="ECO:0000313" key="2">
    <source>
        <dbReference type="EMBL" id="KAJ4427025.1"/>
    </source>
</evidence>
<dbReference type="EMBL" id="JAJSOF020000039">
    <property type="protein sequence ID" value="KAJ4427025.1"/>
    <property type="molecule type" value="Genomic_DNA"/>
</dbReference>
<evidence type="ECO:0000313" key="3">
    <source>
        <dbReference type="Proteomes" id="UP001148838"/>
    </source>
</evidence>
<protein>
    <submittedName>
        <fullName evidence="2">Uncharacterized protein</fullName>
    </submittedName>
</protein>
<feature type="region of interest" description="Disordered" evidence="1">
    <location>
        <begin position="23"/>
        <end position="44"/>
    </location>
</feature>